<sequence length="55" mass="6031">MMSCLCLRTITGSQGIISVHRSNTGKKTLSPFSQSSTQLLFNVAFLSLFSVYESL</sequence>
<dbReference type="Ensembl" id="ENSPKIT00000042141.1">
    <property type="protein sequence ID" value="ENSPKIP00000017627.1"/>
    <property type="gene ID" value="ENSPKIG00000003460.1"/>
</dbReference>
<reference evidence="1" key="1">
    <citation type="submission" date="2025-08" db="UniProtKB">
        <authorList>
            <consortium name="Ensembl"/>
        </authorList>
    </citation>
    <scope>IDENTIFICATION</scope>
</reference>
<dbReference type="AlphaFoldDB" id="A0A3B3RG95"/>
<evidence type="ECO:0000313" key="1">
    <source>
        <dbReference type="Ensembl" id="ENSPKIP00000017627.1"/>
    </source>
</evidence>
<reference evidence="1" key="2">
    <citation type="submission" date="2025-09" db="UniProtKB">
        <authorList>
            <consortium name="Ensembl"/>
        </authorList>
    </citation>
    <scope>IDENTIFICATION</scope>
</reference>
<keyword evidence="2" id="KW-1185">Reference proteome</keyword>
<protein>
    <submittedName>
        <fullName evidence="1">Uncharacterized protein</fullName>
    </submittedName>
</protein>
<organism evidence="1 2">
    <name type="scientific">Paramormyrops kingsleyae</name>
    <dbReference type="NCBI Taxonomy" id="1676925"/>
    <lineage>
        <taxon>Eukaryota</taxon>
        <taxon>Metazoa</taxon>
        <taxon>Chordata</taxon>
        <taxon>Craniata</taxon>
        <taxon>Vertebrata</taxon>
        <taxon>Euteleostomi</taxon>
        <taxon>Actinopterygii</taxon>
        <taxon>Neopterygii</taxon>
        <taxon>Teleostei</taxon>
        <taxon>Osteoglossocephala</taxon>
        <taxon>Osteoglossomorpha</taxon>
        <taxon>Osteoglossiformes</taxon>
        <taxon>Mormyridae</taxon>
        <taxon>Paramormyrops</taxon>
    </lineage>
</organism>
<dbReference type="Proteomes" id="UP000261540">
    <property type="component" value="Unplaced"/>
</dbReference>
<proteinExistence type="predicted"/>
<evidence type="ECO:0000313" key="2">
    <source>
        <dbReference type="Proteomes" id="UP000261540"/>
    </source>
</evidence>
<accession>A0A3B3RG95</accession>
<name>A0A3B3RG95_9TELE</name>